<dbReference type="Pfam" id="PF07244">
    <property type="entry name" value="POTRA"/>
    <property type="match status" value="1"/>
</dbReference>
<protein>
    <recommendedName>
        <fullName evidence="1">POTRA domain-containing protein</fullName>
    </recommendedName>
</protein>
<feature type="domain" description="POTRA" evidence="1">
    <location>
        <begin position="181"/>
        <end position="236"/>
    </location>
</feature>
<dbReference type="Proteomes" id="UP000308713">
    <property type="component" value="Unassembled WGS sequence"/>
</dbReference>
<reference evidence="2 3" key="1">
    <citation type="submission" date="2019-05" db="EMBL/GenBank/DDBJ databases">
        <title>Tamlana fucoidanivorans sp. nov., isolated from the surface of algae collected from Fujian province in China.</title>
        <authorList>
            <person name="Li J."/>
        </authorList>
    </citation>
    <scope>NUCLEOTIDE SEQUENCE [LARGE SCALE GENOMIC DNA]</scope>
    <source>
        <strain evidence="2 3">CW2-9</strain>
    </source>
</reference>
<dbReference type="InterPro" id="IPR010827">
    <property type="entry name" value="BamA/TamA_POTRA"/>
</dbReference>
<name>A0A5C4SIW3_9FLAO</name>
<dbReference type="OrthoDB" id="9811416at2"/>
<dbReference type="EMBL" id="VDCS01000009">
    <property type="protein sequence ID" value="TNJ43766.1"/>
    <property type="molecule type" value="Genomic_DNA"/>
</dbReference>
<proteinExistence type="predicted"/>
<keyword evidence="3" id="KW-1185">Reference proteome</keyword>
<dbReference type="Gene3D" id="2.40.160.50">
    <property type="entry name" value="membrane protein fhac: a member of the omp85/tpsb transporter family"/>
    <property type="match status" value="1"/>
</dbReference>
<evidence type="ECO:0000259" key="1">
    <source>
        <dbReference type="Pfam" id="PF07244"/>
    </source>
</evidence>
<accession>A0A5C4SIW3</accession>
<dbReference type="GO" id="GO:0019867">
    <property type="term" value="C:outer membrane"/>
    <property type="evidence" value="ECO:0007669"/>
    <property type="project" value="InterPro"/>
</dbReference>
<sequence length="565" mass="65487">MPKTPFLLIITSILFSFKGISQTLTLKITGNTLKETHILDSLGYNTLHKDLTSITEETSSLQEQLFSLGYIENILIPSKKINDSSFVYKLHLNRKFNTIYIYYKSELINQQTLNTISNKVFHDHFILNVRDIEQSLTFLNTEIAKYGHPFSKLKLTNIRIDEQHNTLKAHLSISASKKKRTINNIIIKGYEKFPRAFLKNYLKIKPNQLFNLETIQYKTAQLNSLNFAKEIKPPEVLFSKDSTSLYLYLEKSKSNTFDGFLGFGTNETTNKLQFDGYLNLNLTNNLNFGESFRLLYKSDENDQKTFEADVSLPYIFKSPVGVDLLLRIFRKDSSFTTTNQDIKIHYQINQKHKIFTGLLYTESNNLITSKTEPNISDYQTQFYTISYQYTQTQPENILFPLNEKMYFETGFGKRKTNINSEEQTQFKIEAFKIFNLNLKNSIYIRLNGASLLSSSYFENELFRFGGINSIRGFEENSLYASLFGLMNTEYRFQLSNSIYIHSIIDAAYFENDIQQTQQKLFGYGFGFGLLTKAGLFKFNYANGKLENTAFNFSNSKIHISLTTNF</sequence>
<evidence type="ECO:0000313" key="3">
    <source>
        <dbReference type="Proteomes" id="UP000308713"/>
    </source>
</evidence>
<evidence type="ECO:0000313" key="2">
    <source>
        <dbReference type="EMBL" id="TNJ43766.1"/>
    </source>
</evidence>
<gene>
    <name evidence="2" type="ORF">FGF67_10365</name>
</gene>
<dbReference type="Gene3D" id="3.10.20.310">
    <property type="entry name" value="membrane protein fhac"/>
    <property type="match status" value="1"/>
</dbReference>
<organism evidence="2 3">
    <name type="scientific">Allotamlana fucoidanivorans</name>
    <dbReference type="NCBI Taxonomy" id="2583814"/>
    <lineage>
        <taxon>Bacteria</taxon>
        <taxon>Pseudomonadati</taxon>
        <taxon>Bacteroidota</taxon>
        <taxon>Flavobacteriia</taxon>
        <taxon>Flavobacteriales</taxon>
        <taxon>Flavobacteriaceae</taxon>
        <taxon>Allotamlana</taxon>
    </lineage>
</organism>
<dbReference type="AlphaFoldDB" id="A0A5C4SIW3"/>
<dbReference type="RefSeq" id="WP_139697462.1">
    <property type="nucleotide sequence ID" value="NZ_CP074074.1"/>
</dbReference>
<comment type="caution">
    <text evidence="2">The sequence shown here is derived from an EMBL/GenBank/DDBJ whole genome shotgun (WGS) entry which is preliminary data.</text>
</comment>